<dbReference type="RefSeq" id="WP_146172157.1">
    <property type="nucleotide sequence ID" value="NZ_QBKR01000012.1"/>
</dbReference>
<keyword evidence="3" id="KW-1185">Reference proteome</keyword>
<evidence type="ECO:0000256" key="1">
    <source>
        <dbReference type="SAM" id="Phobius"/>
    </source>
</evidence>
<gene>
    <name evidence="2" type="ORF">C8P63_11218</name>
</gene>
<keyword evidence="1" id="KW-0472">Membrane</keyword>
<organism evidence="2 3">
    <name type="scientific">Melghirimyces profundicolus</name>
    <dbReference type="NCBI Taxonomy" id="1242148"/>
    <lineage>
        <taxon>Bacteria</taxon>
        <taxon>Bacillati</taxon>
        <taxon>Bacillota</taxon>
        <taxon>Bacilli</taxon>
        <taxon>Bacillales</taxon>
        <taxon>Thermoactinomycetaceae</taxon>
        <taxon>Melghirimyces</taxon>
    </lineage>
</organism>
<feature type="transmembrane region" description="Helical" evidence="1">
    <location>
        <begin position="127"/>
        <end position="149"/>
    </location>
</feature>
<feature type="transmembrane region" description="Helical" evidence="1">
    <location>
        <begin position="161"/>
        <end position="189"/>
    </location>
</feature>
<keyword evidence="1" id="KW-0812">Transmembrane</keyword>
<feature type="transmembrane region" description="Helical" evidence="1">
    <location>
        <begin position="210"/>
        <end position="241"/>
    </location>
</feature>
<dbReference type="EMBL" id="QBKR01000012">
    <property type="protein sequence ID" value="PTX59324.1"/>
    <property type="molecule type" value="Genomic_DNA"/>
</dbReference>
<evidence type="ECO:0008006" key="4">
    <source>
        <dbReference type="Google" id="ProtNLM"/>
    </source>
</evidence>
<feature type="transmembrane region" description="Helical" evidence="1">
    <location>
        <begin position="253"/>
        <end position="279"/>
    </location>
</feature>
<dbReference type="OrthoDB" id="2988700at2"/>
<accession>A0A2T6BTD6</accession>
<feature type="transmembrane region" description="Helical" evidence="1">
    <location>
        <begin position="15"/>
        <end position="41"/>
    </location>
</feature>
<proteinExistence type="predicted"/>
<dbReference type="AlphaFoldDB" id="A0A2T6BTD6"/>
<keyword evidence="1" id="KW-1133">Transmembrane helix</keyword>
<comment type="caution">
    <text evidence="2">The sequence shown here is derived from an EMBL/GenBank/DDBJ whole genome shotgun (WGS) entry which is preliminary data.</text>
</comment>
<sequence>MGESFHLVNRHGAKIWFGSLVAGLCIFAILLLPQLFIGMMLKTELASMKEDLKNLAASPETAGAFIHHLFGTLTQNGNLVLAYTGGLLFLTLLASAFYSAGLIGAVREAALEDRVSVGNFYTYGFRFLFPLVGLGILNTFLVSAFFAGWGGLYPWASRDDLYFMAWAGIGGILGLLLLFAITFSPVVMFAESMGMFRSFGYGLRIAVVKFGRAFLSLLVGLLSGGLSWLVISLVAAFPWLVLQFFKDGTIANIVGSAFGVFLLGILGVFPIILFYGVLFRQYALHIQDRLFPEDHLEPVMLKPSAFDEEDNRMKRESIS</sequence>
<reference evidence="2 3" key="1">
    <citation type="submission" date="2018-04" db="EMBL/GenBank/DDBJ databases">
        <title>Genomic Encyclopedia of Archaeal and Bacterial Type Strains, Phase II (KMG-II): from individual species to whole genera.</title>
        <authorList>
            <person name="Goeker M."/>
        </authorList>
    </citation>
    <scope>NUCLEOTIDE SEQUENCE [LARGE SCALE GENOMIC DNA]</scope>
    <source>
        <strain evidence="2 3">DSM 45787</strain>
    </source>
</reference>
<feature type="transmembrane region" description="Helical" evidence="1">
    <location>
        <begin position="80"/>
        <end position="106"/>
    </location>
</feature>
<protein>
    <recommendedName>
        <fullName evidence="4">Glycerophosphoryl diester phosphodiesterase family protein</fullName>
    </recommendedName>
</protein>
<dbReference type="Proteomes" id="UP000244240">
    <property type="component" value="Unassembled WGS sequence"/>
</dbReference>
<name>A0A2T6BTD6_9BACL</name>
<evidence type="ECO:0000313" key="3">
    <source>
        <dbReference type="Proteomes" id="UP000244240"/>
    </source>
</evidence>
<evidence type="ECO:0000313" key="2">
    <source>
        <dbReference type="EMBL" id="PTX59324.1"/>
    </source>
</evidence>